<evidence type="ECO:0000313" key="1">
    <source>
        <dbReference type="EMBL" id="CAG7787124.1"/>
    </source>
</evidence>
<accession>A0A8J2PID0</accession>
<evidence type="ECO:0000313" key="2">
    <source>
        <dbReference type="Proteomes" id="UP000708208"/>
    </source>
</evidence>
<comment type="caution">
    <text evidence="1">The sequence shown here is derived from an EMBL/GenBank/DDBJ whole genome shotgun (WGS) entry which is preliminary data.</text>
</comment>
<organism evidence="1 2">
    <name type="scientific">Allacma fusca</name>
    <dbReference type="NCBI Taxonomy" id="39272"/>
    <lineage>
        <taxon>Eukaryota</taxon>
        <taxon>Metazoa</taxon>
        <taxon>Ecdysozoa</taxon>
        <taxon>Arthropoda</taxon>
        <taxon>Hexapoda</taxon>
        <taxon>Collembola</taxon>
        <taxon>Symphypleona</taxon>
        <taxon>Sminthuridae</taxon>
        <taxon>Allacma</taxon>
    </lineage>
</organism>
<feature type="non-terminal residue" evidence="1">
    <location>
        <position position="81"/>
    </location>
</feature>
<reference evidence="1" key="1">
    <citation type="submission" date="2021-06" db="EMBL/GenBank/DDBJ databases">
        <authorList>
            <person name="Hodson N. C."/>
            <person name="Mongue J. A."/>
            <person name="Jaron S. K."/>
        </authorList>
    </citation>
    <scope>NUCLEOTIDE SEQUENCE</scope>
</reference>
<dbReference type="EMBL" id="CAJVCH010332087">
    <property type="protein sequence ID" value="CAG7787124.1"/>
    <property type="molecule type" value="Genomic_DNA"/>
</dbReference>
<gene>
    <name evidence="1" type="ORF">AFUS01_LOCUS25642</name>
</gene>
<dbReference type="AlphaFoldDB" id="A0A8J2PID0"/>
<dbReference type="Proteomes" id="UP000708208">
    <property type="component" value="Unassembled WGS sequence"/>
</dbReference>
<name>A0A8J2PID0_9HEXA</name>
<protein>
    <submittedName>
        <fullName evidence="1">Uncharacterized protein</fullName>
    </submittedName>
</protein>
<keyword evidence="2" id="KW-1185">Reference proteome</keyword>
<sequence length="81" mass="9116">MLKEGGSQKVAYDQVGEFKLLDFDYVEVDMREAIIRSGLVVNEFSYKTNLCLDKKQTFNMVLISAAICSKGGKTLVSRQFV</sequence>
<proteinExistence type="predicted"/>